<evidence type="ECO:0000256" key="6">
    <source>
        <dbReference type="ARBA" id="ARBA00023239"/>
    </source>
</evidence>
<dbReference type="GO" id="GO:0008675">
    <property type="term" value="F:2-dehydro-3-deoxy-phosphogluconate aldolase activity"/>
    <property type="evidence" value="ECO:0007669"/>
    <property type="project" value="UniProtKB-EC"/>
</dbReference>
<dbReference type="AlphaFoldDB" id="A0A3S3U6U4"/>
<evidence type="ECO:0000256" key="8">
    <source>
        <dbReference type="ARBA" id="ARBA00023277"/>
    </source>
</evidence>
<dbReference type="PANTHER" id="PTHR30246:SF1">
    <property type="entry name" value="2-DEHYDRO-3-DEOXY-6-PHOSPHOGALACTONATE ALDOLASE-RELATED"/>
    <property type="match status" value="1"/>
</dbReference>
<keyword evidence="6 9" id="KW-0456">Lyase</keyword>
<evidence type="ECO:0000256" key="7">
    <source>
        <dbReference type="ARBA" id="ARBA00023270"/>
    </source>
</evidence>
<comment type="caution">
    <text evidence="9">The sequence shown here is derived from an EMBL/GenBank/DDBJ whole genome shotgun (WGS) entry which is preliminary data.</text>
</comment>
<dbReference type="InterPro" id="IPR000887">
    <property type="entry name" value="Aldlse_KDPG_KHG"/>
</dbReference>
<evidence type="ECO:0000313" key="10">
    <source>
        <dbReference type="Proteomes" id="UP000287853"/>
    </source>
</evidence>
<evidence type="ECO:0000256" key="2">
    <source>
        <dbReference type="ARBA" id="ARBA00004736"/>
    </source>
</evidence>
<dbReference type="PROSITE" id="PS00159">
    <property type="entry name" value="ALDOLASE_KDPG_KHG_1"/>
    <property type="match status" value="1"/>
</dbReference>
<dbReference type="SUPFAM" id="SSF51569">
    <property type="entry name" value="Aldolase"/>
    <property type="match status" value="1"/>
</dbReference>
<evidence type="ECO:0000256" key="5">
    <source>
        <dbReference type="ARBA" id="ARBA00013063"/>
    </source>
</evidence>
<keyword evidence="8" id="KW-0119">Carbohydrate metabolism</keyword>
<evidence type="ECO:0000313" key="9">
    <source>
        <dbReference type="EMBL" id="RWX45036.1"/>
    </source>
</evidence>
<comment type="similarity">
    <text evidence="3">Belongs to the KHG/KDPG aldolase family.</text>
</comment>
<dbReference type="PROSITE" id="PS00160">
    <property type="entry name" value="ALDOLASE_KDPG_KHG_2"/>
    <property type="match status" value="1"/>
</dbReference>
<name>A0A3S3U6U4_9BACT</name>
<comment type="catalytic activity">
    <reaction evidence="1">
        <text>2-dehydro-3-deoxy-6-phospho-D-gluconate = D-glyceraldehyde 3-phosphate + pyruvate</text>
        <dbReference type="Rhea" id="RHEA:17089"/>
        <dbReference type="ChEBI" id="CHEBI:15361"/>
        <dbReference type="ChEBI" id="CHEBI:57569"/>
        <dbReference type="ChEBI" id="CHEBI:59776"/>
        <dbReference type="EC" id="4.1.2.14"/>
    </reaction>
</comment>
<evidence type="ECO:0000256" key="3">
    <source>
        <dbReference type="ARBA" id="ARBA00006906"/>
    </source>
</evidence>
<accession>A0A3S3U6U4</accession>
<dbReference type="Proteomes" id="UP000287853">
    <property type="component" value="Unassembled WGS sequence"/>
</dbReference>
<proteinExistence type="inferred from homology"/>
<comment type="subunit">
    <text evidence="4">Homotrimer.</text>
</comment>
<dbReference type="EC" id="4.1.2.14" evidence="5"/>
<dbReference type="Gene3D" id="3.20.20.70">
    <property type="entry name" value="Aldolase class I"/>
    <property type="match status" value="1"/>
</dbReference>
<dbReference type="InterPro" id="IPR031338">
    <property type="entry name" value="KDPG/KHG_AS_2"/>
</dbReference>
<keyword evidence="7" id="KW-0704">Schiff base</keyword>
<evidence type="ECO:0000256" key="4">
    <source>
        <dbReference type="ARBA" id="ARBA00011233"/>
    </source>
</evidence>
<dbReference type="InterPro" id="IPR031337">
    <property type="entry name" value="KDPG/KHG_AS_1"/>
</dbReference>
<dbReference type="CDD" id="cd00452">
    <property type="entry name" value="KDPG_aldolase"/>
    <property type="match status" value="1"/>
</dbReference>
<dbReference type="InterPro" id="IPR013785">
    <property type="entry name" value="Aldolase_TIM"/>
</dbReference>
<sequence>MTEKKGLSALEVLKNGPVIPVIVIRNPDHAVPLAQALLAGGIRVLEITLRSDAALESISRIRSEVPDALVGAGTVLSGQDLQAVAKAGGYFAISPGLTPNLLATARQESIPLIPGVASASELMLALEAGLTELKFFPAQAAGGVEMLKSFNSPFPQVTFCPTGGITLQNYKEYLSLKNVACVGGSWLVPADKIEQREWSAITRLAQEAVAGAAGTF</sequence>
<comment type="pathway">
    <text evidence="2">Carbohydrate acid metabolism; 2-dehydro-3-deoxy-D-gluconate degradation; D-glyceraldehyde 3-phosphate and pyruvate from 2-dehydro-3-deoxy-D-gluconate: step 2/2.</text>
</comment>
<protein>
    <recommendedName>
        <fullName evidence="5">2-dehydro-3-deoxy-phosphogluconate aldolase</fullName>
        <ecNumber evidence="5">4.1.2.14</ecNumber>
    </recommendedName>
</protein>
<gene>
    <name evidence="9" type="ORF">H206_01211</name>
</gene>
<reference evidence="9 10" key="1">
    <citation type="submission" date="2017-01" db="EMBL/GenBank/DDBJ databases">
        <title>The cable genome- insights into the physiology and evolution of filamentous bacteria capable of sulfide oxidation via long distance electron transfer.</title>
        <authorList>
            <person name="Schreiber L."/>
            <person name="Bjerg J.T."/>
            <person name="Boggild A."/>
            <person name="Van De Vossenberg J."/>
            <person name="Meysman F."/>
            <person name="Nielsen L.P."/>
            <person name="Schramm A."/>
            <person name="Kjeldsen K.U."/>
        </authorList>
    </citation>
    <scope>NUCLEOTIDE SEQUENCE [LARGE SCALE GENOMIC DNA]</scope>
    <source>
        <strain evidence="9">MCF</strain>
    </source>
</reference>
<organism evidence="9 10">
    <name type="scientific">Candidatus Electrothrix aarhusensis</name>
    <dbReference type="NCBI Taxonomy" id="1859131"/>
    <lineage>
        <taxon>Bacteria</taxon>
        <taxon>Pseudomonadati</taxon>
        <taxon>Thermodesulfobacteriota</taxon>
        <taxon>Desulfobulbia</taxon>
        <taxon>Desulfobulbales</taxon>
        <taxon>Desulfobulbaceae</taxon>
        <taxon>Candidatus Electrothrix</taxon>
    </lineage>
</organism>
<dbReference type="EMBL" id="MTKO01000084">
    <property type="protein sequence ID" value="RWX45036.1"/>
    <property type="molecule type" value="Genomic_DNA"/>
</dbReference>
<dbReference type="PANTHER" id="PTHR30246">
    <property type="entry name" value="2-KETO-3-DEOXY-6-PHOSPHOGLUCONATE ALDOLASE"/>
    <property type="match status" value="1"/>
</dbReference>
<dbReference type="Pfam" id="PF01081">
    <property type="entry name" value="Aldolase"/>
    <property type="match status" value="1"/>
</dbReference>
<evidence type="ECO:0000256" key="1">
    <source>
        <dbReference type="ARBA" id="ARBA00000654"/>
    </source>
</evidence>
<keyword evidence="10" id="KW-1185">Reference proteome</keyword>
<dbReference type="NCBIfam" id="TIGR01182">
    <property type="entry name" value="eda"/>
    <property type="match status" value="1"/>
</dbReference>
<dbReference type="NCBIfam" id="NF004325">
    <property type="entry name" value="PRK05718.1"/>
    <property type="match status" value="1"/>
</dbReference>